<feature type="domain" description="AsmA" evidence="2">
    <location>
        <begin position="7"/>
        <end position="116"/>
    </location>
</feature>
<accession>A0A512IL35</accession>
<evidence type="ECO:0000259" key="2">
    <source>
        <dbReference type="Pfam" id="PF05170"/>
    </source>
</evidence>
<dbReference type="InterPro" id="IPR007844">
    <property type="entry name" value="AsmA"/>
</dbReference>
<dbReference type="RefSeq" id="WP_147076779.1">
    <property type="nucleotide sequence ID" value="NZ_BJZT01000006.1"/>
</dbReference>
<proteinExistence type="predicted"/>
<feature type="domain" description="AsmA" evidence="2">
    <location>
        <begin position="844"/>
        <end position="972"/>
    </location>
</feature>
<feature type="compositionally biased region" description="Basic and acidic residues" evidence="1">
    <location>
        <begin position="1173"/>
        <end position="1195"/>
    </location>
</feature>
<gene>
    <name evidence="3" type="ORF">MHA02_08180</name>
</gene>
<comment type="caution">
    <text evidence="3">The sequence shown here is derived from an EMBL/GenBank/DDBJ whole genome shotgun (WGS) entry which is preliminary data.</text>
</comment>
<dbReference type="GO" id="GO:0090313">
    <property type="term" value="P:regulation of protein targeting to membrane"/>
    <property type="evidence" value="ECO:0007669"/>
    <property type="project" value="TreeGrafter"/>
</dbReference>
<reference evidence="3 4" key="1">
    <citation type="submission" date="2019-07" db="EMBL/GenBank/DDBJ databases">
        <title>Whole genome shotgun sequence of Methylobacterium haplocladii NBRC 107714.</title>
        <authorList>
            <person name="Hosoyama A."/>
            <person name="Uohara A."/>
            <person name="Ohji S."/>
            <person name="Ichikawa N."/>
        </authorList>
    </citation>
    <scope>NUCLEOTIDE SEQUENCE [LARGE SCALE GENOMIC DNA]</scope>
    <source>
        <strain evidence="3 4">NBRC 107714</strain>
    </source>
</reference>
<protein>
    <recommendedName>
        <fullName evidence="2">AsmA domain-containing protein</fullName>
    </recommendedName>
</protein>
<dbReference type="OrthoDB" id="9816380at2"/>
<dbReference type="InterPro" id="IPR052894">
    <property type="entry name" value="AsmA-related"/>
</dbReference>
<dbReference type="GO" id="GO:0005886">
    <property type="term" value="C:plasma membrane"/>
    <property type="evidence" value="ECO:0007669"/>
    <property type="project" value="TreeGrafter"/>
</dbReference>
<dbReference type="EMBL" id="BJZT01000006">
    <property type="protein sequence ID" value="GEO98430.1"/>
    <property type="molecule type" value="Genomic_DNA"/>
</dbReference>
<evidence type="ECO:0000313" key="4">
    <source>
        <dbReference type="Proteomes" id="UP000321258"/>
    </source>
</evidence>
<organism evidence="3 4">
    <name type="scientific">Methylobacterium haplocladii</name>
    <dbReference type="NCBI Taxonomy" id="1176176"/>
    <lineage>
        <taxon>Bacteria</taxon>
        <taxon>Pseudomonadati</taxon>
        <taxon>Pseudomonadota</taxon>
        <taxon>Alphaproteobacteria</taxon>
        <taxon>Hyphomicrobiales</taxon>
        <taxon>Methylobacteriaceae</taxon>
        <taxon>Methylobacterium</taxon>
    </lineage>
</organism>
<sequence>MRDTLTALAGAVILILVAALAAPPFVDWTGRRSLIDQAIGSSLGLPAQSDGRIEVRFLPYPRLRLDRLQLGDNADKPSLDLRFVKAELALAPLLKGELRFTETRIGRAELKLPVDEGDAVMLPGSLREAIGGRDLVIDDLRIQQALVTTLVPATGRTDQFAAEGLRLKAPSLAGPWQMDGVSGGVPFRLASTKIAADGATVKISGGGERQPRFEADARIVLKPLDPADGAKPRRPGELRAMIPEAEGSARLVVGPPTKDAGASLPFSLGGKFKARGPLLRFEGVNAEIDPAGHAVRLAGTGQINLRSWRAGLTLESRRLNLDGLLYSSAGQALLARGLSGDAALPVMLDLDLKIESLALGFEDWSDLQMKGTFDRTGGLVLRRFAGTAPGATKVEASGEFDGAAAPRFTGHLAVDAANSEGLGRYLRRLDVEGPALALLDGRPIQAATDLSVAGSDLSLKGLRLVLGEARLMGEARYARGDGSTRGRLEANLQAQGIDIAELPPVGGLLPSLDRHDVALTLRARDVRYGPAGARSGNGTIAASIQSDGASLVVDRLDITDLAGANARLSGRITPDGAGRIAGHVGAATAAPLLALLDRVWIPEARLLPSFLREGALDLDVSLEREAGEADTLRTTAKGKAAESTIDGSLLARGGRLDTLDATIAAPRAGRWFRRDDIAGLRQPASLTLSARRAAGGTTPLSLSVAGSIAGLELSTVKPLLLGADFGPPDAGTLRAVTADAAPFVPLAGSAMPVAGPLPADLTIALSRKGADLHAEAIGRLAEADVSASLDRRPDGALAGKAALGALSLPGLTAALVLPTDPKATAKDAAGWSEARFVPAPTRPRADVSLAVGRLDLGRGLIAEDAAFEVSLDGDAMSLKSLSGRLAGGRITGSATIARQGSGASVSGEGALSGVAIGDLASASPIRGTLSATLRYSGSGESAAALAVNLGGSGAVTLSDIVVPGADPAAIDRALSRALAEDDPLREGRLPAILSEEFDAAALSAKGPVTTPVTLAGSTLRSGPVELDLGVARWSGGFVLDLRAKRIEARGTLTGASVPKGWSGGKPALQLGFVGSWSAPKREIEPGALANGLAALVLQRELEKIEQFEADQVERQRRRARIEMDKAREAALKAAAEKAAQEKVAAEKAAKEKAAADEAARTARIRAQQAAAEEQARQARDRQNAEDEGRRIRGEVPAEPLDIRPPQP</sequence>
<dbReference type="Pfam" id="PF05170">
    <property type="entry name" value="AsmA"/>
    <property type="match status" value="2"/>
</dbReference>
<dbReference type="AlphaFoldDB" id="A0A512IL35"/>
<name>A0A512IL35_9HYPH</name>
<evidence type="ECO:0000256" key="1">
    <source>
        <dbReference type="SAM" id="MobiDB-lite"/>
    </source>
</evidence>
<feature type="region of interest" description="Disordered" evidence="1">
    <location>
        <begin position="1138"/>
        <end position="1207"/>
    </location>
</feature>
<dbReference type="Proteomes" id="UP000321258">
    <property type="component" value="Unassembled WGS sequence"/>
</dbReference>
<dbReference type="PANTHER" id="PTHR30441">
    <property type="entry name" value="DUF748 DOMAIN-CONTAINING PROTEIN"/>
    <property type="match status" value="1"/>
</dbReference>
<keyword evidence="4" id="KW-1185">Reference proteome</keyword>
<dbReference type="PANTHER" id="PTHR30441:SF4">
    <property type="entry name" value="PROTEIN ASMA"/>
    <property type="match status" value="1"/>
</dbReference>
<feature type="compositionally biased region" description="Basic and acidic residues" evidence="1">
    <location>
        <begin position="1138"/>
        <end position="1160"/>
    </location>
</feature>
<evidence type="ECO:0000313" key="3">
    <source>
        <dbReference type="EMBL" id="GEO98430.1"/>
    </source>
</evidence>